<gene>
    <name evidence="2" type="ORF">BW900_31210</name>
</gene>
<keyword evidence="1" id="KW-1133">Transmembrane helix</keyword>
<keyword evidence="1" id="KW-0812">Transmembrane</keyword>
<organism evidence="2 3">
    <name type="scientific">Bacillus mycoides</name>
    <dbReference type="NCBI Taxonomy" id="1405"/>
    <lineage>
        <taxon>Bacteria</taxon>
        <taxon>Bacillati</taxon>
        <taxon>Bacillota</taxon>
        <taxon>Bacilli</taxon>
        <taxon>Bacillales</taxon>
        <taxon>Bacillaceae</taxon>
        <taxon>Bacillus</taxon>
        <taxon>Bacillus cereus group</taxon>
    </lineage>
</organism>
<name>A0A1S9STB6_BACMY</name>
<evidence type="ECO:0000256" key="1">
    <source>
        <dbReference type="SAM" id="Phobius"/>
    </source>
</evidence>
<feature type="transmembrane region" description="Helical" evidence="1">
    <location>
        <begin position="45"/>
        <end position="68"/>
    </location>
</feature>
<keyword evidence="1" id="KW-0472">Membrane</keyword>
<sequence>MVGGFITCTIVSLIMILIGYQIHIKKRLFLIAGYQEGNFIGDKNKLAKIFGMFSYLVGVVTFLLPFGLESLGDIVGIIFGVLVVLSTIGVIIWANLINKPL</sequence>
<evidence type="ECO:0000313" key="3">
    <source>
        <dbReference type="Proteomes" id="UP000190696"/>
    </source>
</evidence>
<accession>A0A1S9STB6</accession>
<feature type="transmembrane region" description="Helical" evidence="1">
    <location>
        <begin position="74"/>
        <end position="96"/>
    </location>
</feature>
<reference evidence="2 3" key="1">
    <citation type="submission" date="2017-01" db="EMBL/GenBank/DDBJ databases">
        <title>Bacillus cereus isolates.</title>
        <authorList>
            <person name="Beno S.M."/>
        </authorList>
    </citation>
    <scope>NUCLEOTIDE SEQUENCE [LARGE SCALE GENOMIC DNA]</scope>
    <source>
        <strain evidence="2 3">FSL W7-1108</strain>
    </source>
</reference>
<dbReference type="Proteomes" id="UP000190696">
    <property type="component" value="Unassembled WGS sequence"/>
</dbReference>
<feature type="transmembrane region" description="Helical" evidence="1">
    <location>
        <begin position="6"/>
        <end position="24"/>
    </location>
</feature>
<comment type="caution">
    <text evidence="2">The sequence shown here is derived from an EMBL/GenBank/DDBJ whole genome shotgun (WGS) entry which is preliminary data.</text>
</comment>
<protein>
    <submittedName>
        <fullName evidence="2">DUF3784 domain-containing protein</fullName>
    </submittedName>
</protein>
<dbReference type="Pfam" id="PF12650">
    <property type="entry name" value="DUF3784"/>
    <property type="match status" value="1"/>
</dbReference>
<dbReference type="InterPro" id="IPR017259">
    <property type="entry name" value="UCP037672"/>
</dbReference>
<evidence type="ECO:0000313" key="2">
    <source>
        <dbReference type="EMBL" id="OOR00619.1"/>
    </source>
</evidence>
<dbReference type="AlphaFoldDB" id="A0A1S9STB6"/>
<proteinExistence type="predicted"/>
<dbReference type="EMBL" id="MUAI01000114">
    <property type="protein sequence ID" value="OOR00619.1"/>
    <property type="molecule type" value="Genomic_DNA"/>
</dbReference>
<dbReference type="RefSeq" id="WP_078177539.1">
    <property type="nucleotide sequence ID" value="NZ_MUAI01000114.1"/>
</dbReference>